<dbReference type="EMBL" id="JAQQWK010000009">
    <property type="protein sequence ID" value="KAK8035445.1"/>
    <property type="molecule type" value="Genomic_DNA"/>
</dbReference>
<name>A0ABR1SM92_9PEZI</name>
<gene>
    <name evidence="2" type="ORF">PG993_010440</name>
</gene>
<organism evidence="2 3">
    <name type="scientific">Apiospora rasikravindrae</name>
    <dbReference type="NCBI Taxonomy" id="990691"/>
    <lineage>
        <taxon>Eukaryota</taxon>
        <taxon>Fungi</taxon>
        <taxon>Dikarya</taxon>
        <taxon>Ascomycota</taxon>
        <taxon>Pezizomycotina</taxon>
        <taxon>Sordariomycetes</taxon>
        <taxon>Xylariomycetidae</taxon>
        <taxon>Amphisphaeriales</taxon>
        <taxon>Apiosporaceae</taxon>
        <taxon>Apiospora</taxon>
    </lineage>
</organism>
<sequence length="340" mass="38126">MSMWQVIKEQWKTLPLPVSPDLCAGKTYIVTGSNIGLGLETAKHLVRAQASRVVLAVRSADAGERARQEIETATGREGVAEVWSLDLASYDSVQAFAKRAADELDRLDALVANAAVYLDQWTTVTTRAGQAKREEETSVIVNVISPTLLGLLLLPKLTDTTKRFPESKPRLVFVTSALAFSVRDDLDRIKDDVFDGLNDQTKANMRNRYPLSKLVQISIIHRLARLYPPQKTGVVINMVNPGLCRTGLARYSTWYYQLYIEVMRVLLAARTSEAGSRTVLYGVAVGEEAHGKYLSGCEIREDWVPDWIKNEDRKRIEDQIWKELAARLEEIHPGCIPKFP</sequence>
<evidence type="ECO:0000313" key="3">
    <source>
        <dbReference type="Proteomes" id="UP001444661"/>
    </source>
</evidence>
<dbReference type="InterPro" id="IPR036291">
    <property type="entry name" value="NAD(P)-bd_dom_sf"/>
</dbReference>
<dbReference type="PRINTS" id="PR00081">
    <property type="entry name" value="GDHRDH"/>
</dbReference>
<keyword evidence="3" id="KW-1185">Reference proteome</keyword>
<dbReference type="PANTHER" id="PTHR43157:SF61">
    <property type="entry name" value="DEHYDROGENASE_REDUCTASE FAMILY PROTEIN, PUTATIVE (AFU_ORTHOLOGUE AFUA_3G01250)-RELATED"/>
    <property type="match status" value="1"/>
</dbReference>
<dbReference type="Gene3D" id="3.40.50.720">
    <property type="entry name" value="NAD(P)-binding Rossmann-like Domain"/>
    <property type="match status" value="1"/>
</dbReference>
<protein>
    <submittedName>
        <fullName evidence="2">Short-chain dehydrogenase</fullName>
    </submittedName>
</protein>
<comment type="caution">
    <text evidence="2">The sequence shown here is derived from an EMBL/GenBank/DDBJ whole genome shotgun (WGS) entry which is preliminary data.</text>
</comment>
<evidence type="ECO:0000313" key="2">
    <source>
        <dbReference type="EMBL" id="KAK8035445.1"/>
    </source>
</evidence>
<evidence type="ECO:0000256" key="1">
    <source>
        <dbReference type="ARBA" id="ARBA00023002"/>
    </source>
</evidence>
<dbReference type="Pfam" id="PF00106">
    <property type="entry name" value="adh_short"/>
    <property type="match status" value="1"/>
</dbReference>
<reference evidence="2 3" key="1">
    <citation type="submission" date="2023-01" db="EMBL/GenBank/DDBJ databases">
        <title>Analysis of 21 Apiospora genomes using comparative genomics revels a genus with tremendous synthesis potential of carbohydrate active enzymes and secondary metabolites.</title>
        <authorList>
            <person name="Sorensen T."/>
        </authorList>
    </citation>
    <scope>NUCLEOTIDE SEQUENCE [LARGE SCALE GENOMIC DNA]</scope>
    <source>
        <strain evidence="2 3">CBS 33761</strain>
    </source>
</reference>
<accession>A0ABR1SM92</accession>
<keyword evidence="1" id="KW-0560">Oxidoreductase</keyword>
<proteinExistence type="predicted"/>
<dbReference type="InterPro" id="IPR002347">
    <property type="entry name" value="SDR_fam"/>
</dbReference>
<dbReference type="Proteomes" id="UP001444661">
    <property type="component" value="Unassembled WGS sequence"/>
</dbReference>
<dbReference type="PANTHER" id="PTHR43157">
    <property type="entry name" value="PHOSPHATIDYLINOSITOL-GLYCAN BIOSYNTHESIS CLASS F PROTEIN-RELATED"/>
    <property type="match status" value="1"/>
</dbReference>
<dbReference type="SUPFAM" id="SSF51735">
    <property type="entry name" value="NAD(P)-binding Rossmann-fold domains"/>
    <property type="match status" value="1"/>
</dbReference>